<dbReference type="InterPro" id="IPR029044">
    <property type="entry name" value="Nucleotide-diphossugar_trans"/>
</dbReference>
<accession>A0A367WK82</accession>
<evidence type="ECO:0000259" key="1">
    <source>
        <dbReference type="Pfam" id="PF00535"/>
    </source>
</evidence>
<dbReference type="EMBL" id="JPWI01000026">
    <property type="protein sequence ID" value="RCK40971.1"/>
    <property type="molecule type" value="Genomic_DNA"/>
</dbReference>
<reference evidence="2 3" key="1">
    <citation type="submission" date="2014-07" db="EMBL/GenBank/DDBJ databases">
        <title>Draft genome sequence of Thalassospira profundimaris PR54-5.</title>
        <authorList>
            <person name="Lai Q."/>
            <person name="Shao Z."/>
        </authorList>
    </citation>
    <scope>NUCLEOTIDE SEQUENCE [LARGE SCALE GENOMIC DNA]</scope>
    <source>
        <strain evidence="2 3">PR54-5</strain>
    </source>
</reference>
<dbReference type="AlphaFoldDB" id="A0A367WK82"/>
<dbReference type="RefSeq" id="WP_114100175.1">
    <property type="nucleotide sequence ID" value="NZ_JPWI01000026.1"/>
</dbReference>
<dbReference type="OrthoDB" id="9794124at2"/>
<dbReference type="PANTHER" id="PTHR22916">
    <property type="entry name" value="GLYCOSYLTRANSFERASE"/>
    <property type="match status" value="1"/>
</dbReference>
<dbReference type="Pfam" id="PF00535">
    <property type="entry name" value="Glycos_transf_2"/>
    <property type="match status" value="1"/>
</dbReference>
<sequence>MFPEKTKPNSADAIKVSVLVLTYNHEKYLAQTLDSILAQKVSFPIELIIAEDCSTDATRDVIAEYRDKFENCTVLLNNKNRGGIFTIITASEHISGEYYCFLEGDDYWTDPTKLQQQVDILDQHKEYVGCSHNTELFYQAESRTELLHKEPLPDEYGADELITSQCYCHTSSYLWRRTSRDIYPLEMHYNKMIGDWFVSIYKSQFGKIKYIDRTMSTYRISGTGIYSKLSQLNRDYSNIRGAIIYNKLLKYKFDHIYSRNLPYSVRHILFQNLSPSKIRSPSDVLILLRLIFLHLSFVSFDKHLPDRSSIGVRRKYQIANLARYMYIQMFRKLINPVSKFIYEALHLFDMNRYKVLYKKKLMKLFGIEMYESDYQ</sequence>
<organism evidence="2 3">
    <name type="scientific">Thalassospira profundimaris</name>
    <dbReference type="NCBI Taxonomy" id="502049"/>
    <lineage>
        <taxon>Bacteria</taxon>
        <taxon>Pseudomonadati</taxon>
        <taxon>Pseudomonadota</taxon>
        <taxon>Alphaproteobacteria</taxon>
        <taxon>Rhodospirillales</taxon>
        <taxon>Thalassospiraceae</taxon>
        <taxon>Thalassospira</taxon>
    </lineage>
</organism>
<gene>
    <name evidence="2" type="ORF">TH30_22390</name>
</gene>
<evidence type="ECO:0000313" key="2">
    <source>
        <dbReference type="EMBL" id="RCK40971.1"/>
    </source>
</evidence>
<dbReference type="Proteomes" id="UP000252255">
    <property type="component" value="Unassembled WGS sequence"/>
</dbReference>
<evidence type="ECO:0000313" key="3">
    <source>
        <dbReference type="Proteomes" id="UP000252255"/>
    </source>
</evidence>
<dbReference type="InterPro" id="IPR001173">
    <property type="entry name" value="Glyco_trans_2-like"/>
</dbReference>
<comment type="caution">
    <text evidence="2">The sequence shown here is derived from an EMBL/GenBank/DDBJ whole genome shotgun (WGS) entry which is preliminary data.</text>
</comment>
<dbReference type="GO" id="GO:0016758">
    <property type="term" value="F:hexosyltransferase activity"/>
    <property type="evidence" value="ECO:0007669"/>
    <property type="project" value="UniProtKB-ARBA"/>
</dbReference>
<dbReference type="PANTHER" id="PTHR22916:SF3">
    <property type="entry name" value="UDP-GLCNAC:BETAGAL BETA-1,3-N-ACETYLGLUCOSAMINYLTRANSFERASE-LIKE PROTEIN 1"/>
    <property type="match status" value="1"/>
</dbReference>
<name>A0A367WK82_9PROT</name>
<feature type="domain" description="Glycosyltransferase 2-like" evidence="1">
    <location>
        <begin position="17"/>
        <end position="130"/>
    </location>
</feature>
<dbReference type="SUPFAM" id="SSF53448">
    <property type="entry name" value="Nucleotide-diphospho-sugar transferases"/>
    <property type="match status" value="1"/>
</dbReference>
<dbReference type="Gene3D" id="3.90.550.10">
    <property type="entry name" value="Spore Coat Polysaccharide Biosynthesis Protein SpsA, Chain A"/>
    <property type="match status" value="1"/>
</dbReference>
<proteinExistence type="predicted"/>
<protein>
    <recommendedName>
        <fullName evidence="1">Glycosyltransferase 2-like domain-containing protein</fullName>
    </recommendedName>
</protein>